<accession>A0A8S1L8F8</accession>
<dbReference type="EMBL" id="CAJJDM010000034">
    <property type="protein sequence ID" value="CAD8063807.1"/>
    <property type="molecule type" value="Genomic_DNA"/>
</dbReference>
<sequence>MNYNYKYLIQSPKKQPQPKISIKYSTAINLDHIPKFQYRSPRNLARQITNLSPTIQLNNSKNKKTIESKSQSPLMESNWLNIKKIKKKIDPFENLNYGKPKIFHKLQTDQMIPTQLSIPITTYADKRIIIKKKCEPDRIARSNTQYSINRQEIKNNTSSSRILQKRENKKEPSGELKGWQGWYVDYFDDFI</sequence>
<name>A0A8S1L8F8_PARPR</name>
<comment type="caution">
    <text evidence="1">The sequence shown here is derived from an EMBL/GenBank/DDBJ whole genome shotgun (WGS) entry which is preliminary data.</text>
</comment>
<gene>
    <name evidence="1" type="ORF">PPRIM_AZ9-3.1.T0350150</name>
</gene>
<reference evidence="1" key="1">
    <citation type="submission" date="2021-01" db="EMBL/GenBank/DDBJ databases">
        <authorList>
            <consortium name="Genoscope - CEA"/>
            <person name="William W."/>
        </authorList>
    </citation>
    <scope>NUCLEOTIDE SEQUENCE</scope>
</reference>
<dbReference type="AlphaFoldDB" id="A0A8S1L8F8"/>
<evidence type="ECO:0000313" key="2">
    <source>
        <dbReference type="Proteomes" id="UP000688137"/>
    </source>
</evidence>
<proteinExistence type="predicted"/>
<dbReference type="OMA" id="KKCEPDR"/>
<organism evidence="1 2">
    <name type="scientific">Paramecium primaurelia</name>
    <dbReference type="NCBI Taxonomy" id="5886"/>
    <lineage>
        <taxon>Eukaryota</taxon>
        <taxon>Sar</taxon>
        <taxon>Alveolata</taxon>
        <taxon>Ciliophora</taxon>
        <taxon>Intramacronucleata</taxon>
        <taxon>Oligohymenophorea</taxon>
        <taxon>Peniculida</taxon>
        <taxon>Parameciidae</taxon>
        <taxon>Paramecium</taxon>
    </lineage>
</organism>
<dbReference type="Proteomes" id="UP000688137">
    <property type="component" value="Unassembled WGS sequence"/>
</dbReference>
<protein>
    <submittedName>
        <fullName evidence="1">Uncharacterized protein</fullName>
    </submittedName>
</protein>
<evidence type="ECO:0000313" key="1">
    <source>
        <dbReference type="EMBL" id="CAD8063807.1"/>
    </source>
</evidence>
<keyword evidence="2" id="KW-1185">Reference proteome</keyword>